<dbReference type="EMBL" id="VIGV01000002">
    <property type="protein sequence ID" value="TWS25357.1"/>
    <property type="molecule type" value="Genomic_DNA"/>
</dbReference>
<dbReference type="Proteomes" id="UP000319792">
    <property type="component" value="Unassembled WGS sequence"/>
</dbReference>
<protein>
    <recommendedName>
        <fullName evidence="3">Major capsid protein</fullName>
    </recommendedName>
</protein>
<dbReference type="RefSeq" id="WP_146433276.1">
    <property type="nucleotide sequence ID" value="NZ_VIGV01000002.1"/>
</dbReference>
<dbReference type="Pfam" id="PF25209">
    <property type="entry name" value="Phage_capsid_4"/>
    <property type="match status" value="1"/>
</dbReference>
<accession>A0A5C5RQT2</accession>
<evidence type="ECO:0000313" key="1">
    <source>
        <dbReference type="EMBL" id="TWS25357.1"/>
    </source>
</evidence>
<keyword evidence="2" id="KW-1185">Reference proteome</keyword>
<dbReference type="InterPro" id="IPR049995">
    <property type="entry name" value="Capsid_mycobact-type"/>
</dbReference>
<gene>
    <name evidence="1" type="ORF">FK268_09195</name>
</gene>
<dbReference type="OrthoDB" id="4367863at2"/>
<proteinExistence type="predicted"/>
<comment type="caution">
    <text evidence="1">The sequence shown here is derived from an EMBL/GenBank/DDBJ whole genome shotgun (WGS) entry which is preliminary data.</text>
</comment>
<organism evidence="1 2">
    <name type="scientific">Tsukamurella sputi</name>
    <dbReference type="NCBI Taxonomy" id="2591848"/>
    <lineage>
        <taxon>Bacteria</taxon>
        <taxon>Bacillati</taxon>
        <taxon>Actinomycetota</taxon>
        <taxon>Actinomycetes</taxon>
        <taxon>Mycobacteriales</taxon>
        <taxon>Tsukamurellaceae</taxon>
        <taxon>Tsukamurella</taxon>
    </lineage>
</organism>
<evidence type="ECO:0008006" key="3">
    <source>
        <dbReference type="Google" id="ProtNLM"/>
    </source>
</evidence>
<sequence>MANPTLPVQYPLGPPQVSGSTLTVDTMLREPTRITRYISDLSLQRFFADQVFSPIGGVSGGAILYTQLTYNDLYSTRDVANVAPGAEFPIVSADRPTPQVAQVEKFGGKFAVTDEARDRNDPSAIQMESMKLANTINRKLHQRAVATLNAAITSDTTVGGNNWASVVTSGTSQATAQQWPAADLAKAQLVADRTELGVDFNLLLVNPQEKANFDIIYGASSQSSAAVLAAYGLTMFATNRVAPGTAYLLASGQVGVMGVEKPISTETWREAEEQVTWVQTDVRPVFAVTNPYSVVKLTGIGPLDPNWKG</sequence>
<dbReference type="AlphaFoldDB" id="A0A5C5RQT2"/>
<name>A0A5C5RQT2_9ACTN</name>
<evidence type="ECO:0000313" key="2">
    <source>
        <dbReference type="Proteomes" id="UP000319792"/>
    </source>
</evidence>
<dbReference type="NCBIfam" id="NF042926">
    <property type="entry name" value="capsid_Caudo_1"/>
    <property type="match status" value="1"/>
</dbReference>
<reference evidence="1 2" key="1">
    <citation type="submission" date="2019-08" db="EMBL/GenBank/DDBJ databases">
        <title>Tsukamurella conjunctivitidis sp. nov., Tsukamurella assacharolytica sp. nov. and Tsukamurella sputae sp. nov. isolated from patients with conjunctivitis, bacteraemia (lymphoma) and respiratory infection (sputum) in Hong Kong.</title>
        <authorList>
            <person name="Fok K.M.N."/>
            <person name="Fong J.Y.H."/>
        </authorList>
    </citation>
    <scope>NUCLEOTIDE SEQUENCE [LARGE SCALE GENOMIC DNA]</scope>
    <source>
        <strain evidence="1 2">HKU70</strain>
    </source>
</reference>